<organism evidence="1 2">
    <name type="scientific">Panacibacter ginsenosidivorans</name>
    <dbReference type="NCBI Taxonomy" id="1813871"/>
    <lineage>
        <taxon>Bacteria</taxon>
        <taxon>Pseudomonadati</taxon>
        <taxon>Bacteroidota</taxon>
        <taxon>Chitinophagia</taxon>
        <taxon>Chitinophagales</taxon>
        <taxon>Chitinophagaceae</taxon>
        <taxon>Panacibacter</taxon>
    </lineage>
</organism>
<proteinExistence type="predicted"/>
<evidence type="ECO:0000313" key="2">
    <source>
        <dbReference type="Proteomes" id="UP000321533"/>
    </source>
</evidence>
<protein>
    <submittedName>
        <fullName evidence="1">Uncharacterized protein</fullName>
    </submittedName>
</protein>
<keyword evidence="2" id="KW-1185">Reference proteome</keyword>
<accession>A0A5B8VF57</accession>
<dbReference type="Proteomes" id="UP000321533">
    <property type="component" value="Chromosome"/>
</dbReference>
<name>A0A5B8VF57_9BACT</name>
<dbReference type="AlphaFoldDB" id="A0A5B8VF57"/>
<dbReference type="KEGG" id="pgin:FRZ67_21370"/>
<sequence length="75" mass="8295">MKQAFKISKKIDAAYAGKVLFALEQSGIFHSVQISVATGDVEINADETISIEQVEELLAEIKDLKIEEKKNTEEA</sequence>
<reference evidence="1 2" key="1">
    <citation type="journal article" date="2016" name="Int. J. Syst. Evol. Microbiol.">
        <title>Panacibacter ginsenosidivorans gen. nov., sp. nov., with ginsenoside converting activity isolated from soil of a ginseng field.</title>
        <authorList>
            <person name="Siddiqi M.Z."/>
            <person name="Muhammad Shafi S."/>
            <person name="Choi K.D."/>
            <person name="Im W.T."/>
        </authorList>
    </citation>
    <scope>NUCLEOTIDE SEQUENCE [LARGE SCALE GENOMIC DNA]</scope>
    <source>
        <strain evidence="1 2">Gsoil1550</strain>
    </source>
</reference>
<gene>
    <name evidence="1" type="ORF">FRZ67_21370</name>
</gene>
<evidence type="ECO:0000313" key="1">
    <source>
        <dbReference type="EMBL" id="QEC69723.1"/>
    </source>
</evidence>
<dbReference type="EMBL" id="CP042435">
    <property type="protein sequence ID" value="QEC69723.1"/>
    <property type="molecule type" value="Genomic_DNA"/>
</dbReference>
<dbReference type="RefSeq" id="WP_147192599.1">
    <property type="nucleotide sequence ID" value="NZ_CP042435.1"/>
</dbReference>